<feature type="non-terminal residue" evidence="3">
    <location>
        <position position="1"/>
    </location>
</feature>
<feature type="compositionally biased region" description="Polar residues" evidence="1">
    <location>
        <begin position="509"/>
        <end position="536"/>
    </location>
</feature>
<accession>X6NC63</accession>
<keyword evidence="4" id="KW-1185">Reference proteome</keyword>
<sequence>NNNRNDNNSNAILRRSRGSDRNPEQPGFYAYSNPASGIHISSSNNHGNLESNLLSGFFRRMFDVGLDLSRSIADPLAAVSSSLMNVNNPQSTEAKTNEDRLEADKKGGSKKKESHTETKEEILEKEQCWKEFYEKESLLQQRLIPPLSEEMKRQLFSACVDTLSLFEWKPVICTNEQEQRLNNKYEGYLKADSGLLNITLTIISEIAADYKYAQWMVENRSFENLLKCSCEQKTMKLTNLGADIMQYLFDEPKLLTEAMEKQIIKGFDSYIAAYRNSRRNRYASWMRESGQNYGAFPIVDPWVSLPQFLQAHKPLIARNDSCFLEALQRCCSIKKHRNIVKVSSHQAIEKCKKNLILELEHPGKWESQDPRTCLWGSYDEANSANVEKLYKEFLQQCIAKDMTNLDELRHCVDVFVDSKRFTIDIRNGVQMNNSGGSRLIRRRKGIYQIYLHFLFFFYNAAASVKEKSQTEQNGVSTTPTNSNQQVSQTQVTPDNNASTASAIGRENPETTAVSSQQSTKLSPFGNSDNRVPSSHVPTLMAVDDSSTWSHLSVPLQTIMDLIVDVILLMDGVVDVHLKKTQTEQERPNNAANEELDNDGDMQMVQTNYSSQSLQKEESTSKKESKEKEKEKDKEKDKLISRGHLIALMASHRLFSPEDMLNVVKNVVHVYPALSKVIFFFLYVCVYM</sequence>
<dbReference type="InterPro" id="IPR037197">
    <property type="entry name" value="WWE_dom_sf"/>
</dbReference>
<proteinExistence type="predicted"/>
<dbReference type="SUPFAM" id="SSF117839">
    <property type="entry name" value="WWE domain"/>
    <property type="match status" value="1"/>
</dbReference>
<dbReference type="Gene3D" id="3.30.720.50">
    <property type="match status" value="1"/>
</dbReference>
<comment type="caution">
    <text evidence="3">The sequence shown here is derived from an EMBL/GenBank/DDBJ whole genome shotgun (WGS) entry which is preliminary data.</text>
</comment>
<gene>
    <name evidence="3" type="ORF">RFI_13299</name>
</gene>
<feature type="compositionally biased region" description="Basic and acidic residues" evidence="1">
    <location>
        <begin position="614"/>
        <end position="635"/>
    </location>
</feature>
<dbReference type="InterPro" id="IPR004170">
    <property type="entry name" value="WWE_dom"/>
</dbReference>
<reference evidence="3 4" key="1">
    <citation type="journal article" date="2013" name="Curr. Biol.">
        <title>The Genome of the Foraminiferan Reticulomyxa filosa.</title>
        <authorList>
            <person name="Glockner G."/>
            <person name="Hulsmann N."/>
            <person name="Schleicher M."/>
            <person name="Noegel A.A."/>
            <person name="Eichinger L."/>
            <person name="Gallinger C."/>
            <person name="Pawlowski J."/>
            <person name="Sierra R."/>
            <person name="Euteneuer U."/>
            <person name="Pillet L."/>
            <person name="Moustafa A."/>
            <person name="Platzer M."/>
            <person name="Groth M."/>
            <person name="Szafranski K."/>
            <person name="Schliwa M."/>
        </authorList>
    </citation>
    <scope>NUCLEOTIDE SEQUENCE [LARGE SCALE GENOMIC DNA]</scope>
</reference>
<feature type="compositionally biased region" description="Polar residues" evidence="1">
    <location>
        <begin position="470"/>
        <end position="501"/>
    </location>
</feature>
<dbReference type="Proteomes" id="UP000023152">
    <property type="component" value="Unassembled WGS sequence"/>
</dbReference>
<feature type="domain" description="WWE" evidence="2">
    <location>
        <begin position="365"/>
        <end position="442"/>
    </location>
</feature>
<protein>
    <recommendedName>
        <fullName evidence="2">WWE domain-containing protein</fullName>
    </recommendedName>
</protein>
<name>X6NC63_RETFI</name>
<feature type="region of interest" description="Disordered" evidence="1">
    <location>
        <begin position="1"/>
        <end position="30"/>
    </location>
</feature>
<feature type="region of interest" description="Disordered" evidence="1">
    <location>
        <begin position="470"/>
        <end position="536"/>
    </location>
</feature>
<dbReference type="AlphaFoldDB" id="X6NC63"/>
<evidence type="ECO:0000256" key="1">
    <source>
        <dbReference type="SAM" id="MobiDB-lite"/>
    </source>
</evidence>
<evidence type="ECO:0000313" key="4">
    <source>
        <dbReference type="Proteomes" id="UP000023152"/>
    </source>
</evidence>
<dbReference type="EMBL" id="ASPP01009640">
    <property type="protein sequence ID" value="ETO23870.1"/>
    <property type="molecule type" value="Genomic_DNA"/>
</dbReference>
<feature type="region of interest" description="Disordered" evidence="1">
    <location>
        <begin position="579"/>
        <end position="635"/>
    </location>
</feature>
<feature type="compositionally biased region" description="Basic and acidic residues" evidence="1">
    <location>
        <begin position="95"/>
        <end position="119"/>
    </location>
</feature>
<feature type="compositionally biased region" description="Low complexity" evidence="1">
    <location>
        <begin position="1"/>
        <end position="10"/>
    </location>
</feature>
<evidence type="ECO:0000313" key="3">
    <source>
        <dbReference type="EMBL" id="ETO23870.1"/>
    </source>
</evidence>
<evidence type="ECO:0000259" key="2">
    <source>
        <dbReference type="Pfam" id="PF02825"/>
    </source>
</evidence>
<feature type="region of interest" description="Disordered" evidence="1">
    <location>
        <begin position="87"/>
        <end position="119"/>
    </location>
</feature>
<organism evidence="3 4">
    <name type="scientific">Reticulomyxa filosa</name>
    <dbReference type="NCBI Taxonomy" id="46433"/>
    <lineage>
        <taxon>Eukaryota</taxon>
        <taxon>Sar</taxon>
        <taxon>Rhizaria</taxon>
        <taxon>Retaria</taxon>
        <taxon>Foraminifera</taxon>
        <taxon>Monothalamids</taxon>
        <taxon>Reticulomyxidae</taxon>
        <taxon>Reticulomyxa</taxon>
    </lineage>
</organism>
<dbReference type="Pfam" id="PF02825">
    <property type="entry name" value="WWE"/>
    <property type="match status" value="1"/>
</dbReference>